<dbReference type="AlphaFoldDB" id="A0A9W2YD89"/>
<dbReference type="RefSeq" id="XP_055860693.1">
    <property type="nucleotide sequence ID" value="XM_056004718.1"/>
</dbReference>
<feature type="region of interest" description="Disordered" evidence="1">
    <location>
        <begin position="35"/>
        <end position="74"/>
    </location>
</feature>
<organism evidence="2 3">
    <name type="scientific">Biomphalaria glabrata</name>
    <name type="common">Bloodfluke planorb</name>
    <name type="synonym">Freshwater snail</name>
    <dbReference type="NCBI Taxonomy" id="6526"/>
    <lineage>
        <taxon>Eukaryota</taxon>
        <taxon>Metazoa</taxon>
        <taxon>Spiralia</taxon>
        <taxon>Lophotrochozoa</taxon>
        <taxon>Mollusca</taxon>
        <taxon>Gastropoda</taxon>
        <taxon>Heterobranchia</taxon>
        <taxon>Euthyneura</taxon>
        <taxon>Panpulmonata</taxon>
        <taxon>Hygrophila</taxon>
        <taxon>Lymnaeoidea</taxon>
        <taxon>Planorbidae</taxon>
        <taxon>Biomphalaria</taxon>
    </lineage>
</organism>
<protein>
    <submittedName>
        <fullName evidence="3">Uncharacterized protein LOC106069649 isoform X1</fullName>
    </submittedName>
</protein>
<feature type="compositionally biased region" description="Basic and acidic residues" evidence="1">
    <location>
        <begin position="280"/>
        <end position="300"/>
    </location>
</feature>
<feature type="region of interest" description="Disordered" evidence="1">
    <location>
        <begin position="280"/>
        <end position="303"/>
    </location>
</feature>
<sequence length="638" mass="74038">MSIADMFGGKSVTKDFRLKGYTSQYMVSPRQPLLAAAPGDRRKNEENLFKRFGKPSLYSPPQNDVKETPSSREPLALRKLEDIYSNRREEDVERIKRERRDMEEERLRMQEKHSKQIQDKENERKQNYELSNNFLWDQRSAGHGGPNNSGNYKRRQFLETNSGPSWLEKKEMESNPRGLDVNSFKLQNGPTTEFVDQALPRGKDFYLYDPAQRSESQTPFELQEYSKKLAQVSEQKKLSKERQQTNPYSHAELSHNLNVQDNYVPRYNLDIERFPEEKRSLDLDHTRGGAGAPEKDERGKSVTRRPITLSRDNYGETRIRENVVRLNTGNSERDQLYTEDNKPYFPWGSQGGGAPLRDRDGKIITQVFGKLEGKDPQDEEYRKDKMRKEVFFNELKEVEKQQRENKEELKRYMKAPQVEMAELMTAGRVGKPRRDEVTGYIAQQHLPHTDVVKTKTNYQPKPVNEKKQYHDELVRMAEERQYQKLLDKFKERQESNAHFQNMDTSWGMFGGGAPKHQVIRKKVNLNNALFYPDQANGQSSSNATARTATEEPVVYPSYSSNPPTGLGSFELVEQAHHNAGYQKLFTEDDQRQFHSPENSPRYVRNTMNSSHKNLYQGNPVKLTGRSGQTVPPFATGMM</sequence>
<feature type="region of interest" description="Disordered" evidence="1">
    <location>
        <begin position="336"/>
        <end position="358"/>
    </location>
</feature>
<feature type="compositionally biased region" description="Basic and acidic residues" evidence="1">
    <location>
        <begin position="39"/>
        <end position="49"/>
    </location>
</feature>
<dbReference type="GeneID" id="106069649"/>
<dbReference type="Proteomes" id="UP001165740">
    <property type="component" value="Chromosome 11"/>
</dbReference>
<feature type="compositionally biased region" description="Polar residues" evidence="1">
    <location>
        <begin position="535"/>
        <end position="547"/>
    </location>
</feature>
<dbReference type="OrthoDB" id="8185397at2759"/>
<name>A0A9W2YD89_BIOGL</name>
<feature type="compositionally biased region" description="Basic and acidic residues" evidence="1">
    <location>
        <begin position="64"/>
        <end position="74"/>
    </location>
</feature>
<gene>
    <name evidence="3" type="primary">LOC106069649</name>
</gene>
<feature type="region of interest" description="Disordered" evidence="1">
    <location>
        <begin position="535"/>
        <end position="560"/>
    </location>
</feature>
<evidence type="ECO:0000313" key="2">
    <source>
        <dbReference type="Proteomes" id="UP001165740"/>
    </source>
</evidence>
<evidence type="ECO:0000256" key="1">
    <source>
        <dbReference type="SAM" id="MobiDB-lite"/>
    </source>
</evidence>
<feature type="region of interest" description="Disordered" evidence="1">
    <location>
        <begin position="102"/>
        <end position="124"/>
    </location>
</feature>
<keyword evidence="2" id="KW-1185">Reference proteome</keyword>
<proteinExistence type="predicted"/>
<evidence type="ECO:0000313" key="3">
    <source>
        <dbReference type="RefSeq" id="XP_055860693.1"/>
    </source>
</evidence>
<feature type="region of interest" description="Disordered" evidence="1">
    <location>
        <begin position="615"/>
        <end position="638"/>
    </location>
</feature>
<reference evidence="3" key="1">
    <citation type="submission" date="2025-08" db="UniProtKB">
        <authorList>
            <consortium name="RefSeq"/>
        </authorList>
    </citation>
    <scope>IDENTIFICATION</scope>
</reference>
<accession>A0A9W2YD89</accession>
<dbReference type="OMA" id="LAREEYC"/>